<reference evidence="2 3" key="1">
    <citation type="submission" date="2022-10" db="EMBL/GenBank/DDBJ databases">
        <title>High-quality genome sequences of two octocoral-associated bacteria, Endozoicomonas euniceicola EF212 and Endozoicomonas gorgoniicola PS125.</title>
        <authorList>
            <person name="Chiou Y.-J."/>
            <person name="Chen Y.-H."/>
        </authorList>
    </citation>
    <scope>NUCLEOTIDE SEQUENCE [LARGE SCALE GENOMIC DNA]</scope>
    <source>
        <strain evidence="2 3">PS125</strain>
    </source>
</reference>
<gene>
    <name evidence="2" type="ORF">NX722_13945</name>
</gene>
<keyword evidence="3" id="KW-1185">Reference proteome</keyword>
<feature type="transmembrane region" description="Helical" evidence="1">
    <location>
        <begin position="35"/>
        <end position="59"/>
    </location>
</feature>
<organism evidence="2 3">
    <name type="scientific">Endozoicomonas gorgoniicola</name>
    <dbReference type="NCBI Taxonomy" id="1234144"/>
    <lineage>
        <taxon>Bacteria</taxon>
        <taxon>Pseudomonadati</taxon>
        <taxon>Pseudomonadota</taxon>
        <taxon>Gammaproteobacteria</taxon>
        <taxon>Oceanospirillales</taxon>
        <taxon>Endozoicomonadaceae</taxon>
        <taxon>Endozoicomonas</taxon>
    </lineage>
</organism>
<keyword evidence="1" id="KW-1133">Transmembrane helix</keyword>
<dbReference type="EMBL" id="JAPFCC010000001">
    <property type="protein sequence ID" value="MCW7553711.1"/>
    <property type="molecule type" value="Genomic_DNA"/>
</dbReference>
<comment type="caution">
    <text evidence="2">The sequence shown here is derived from an EMBL/GenBank/DDBJ whole genome shotgun (WGS) entry which is preliminary data.</text>
</comment>
<dbReference type="Proteomes" id="UP001209854">
    <property type="component" value="Unassembled WGS sequence"/>
</dbReference>
<keyword evidence="1" id="KW-0812">Transmembrane</keyword>
<proteinExistence type="predicted"/>
<evidence type="ECO:0000313" key="2">
    <source>
        <dbReference type="EMBL" id="MCW7553711.1"/>
    </source>
</evidence>
<name>A0ABT3MWG4_9GAMM</name>
<evidence type="ECO:0000313" key="3">
    <source>
        <dbReference type="Proteomes" id="UP001209854"/>
    </source>
</evidence>
<protein>
    <submittedName>
        <fullName evidence="2">Uncharacterized protein</fullName>
    </submittedName>
</protein>
<sequence>MSLWQRIKRFSRSFMILALSCLVLEQVWYSVVVQGYFLGVLVSPVFWGIFSVVCFYLLWRFDPDFCIDIFKEEADKTVEYHLPYESNFMSPNYSRKHRELVMGEFA</sequence>
<accession>A0ABT3MWG4</accession>
<evidence type="ECO:0000256" key="1">
    <source>
        <dbReference type="SAM" id="Phobius"/>
    </source>
</evidence>
<dbReference type="RefSeq" id="WP_262568518.1">
    <property type="nucleotide sequence ID" value="NZ_JAPFCC010000001.1"/>
</dbReference>
<feature type="transmembrane region" description="Helical" evidence="1">
    <location>
        <begin position="12"/>
        <end position="29"/>
    </location>
</feature>
<keyword evidence="1" id="KW-0472">Membrane</keyword>